<dbReference type="Proteomes" id="UP000230056">
    <property type="component" value="Chromosome"/>
</dbReference>
<name>A0A2D3NUI0_9FUSO</name>
<dbReference type="AlphaFoldDB" id="A0A2D3NUI0"/>
<feature type="transmembrane region" description="Helical" evidence="1">
    <location>
        <begin position="315"/>
        <end position="336"/>
    </location>
</feature>
<feature type="transmembrane region" description="Helical" evidence="1">
    <location>
        <begin position="194"/>
        <end position="215"/>
    </location>
</feature>
<dbReference type="EMBL" id="CP024699">
    <property type="protein sequence ID" value="ATV59049.1"/>
    <property type="molecule type" value="Genomic_DNA"/>
</dbReference>
<feature type="transmembrane region" description="Helical" evidence="1">
    <location>
        <begin position="227"/>
        <end position="247"/>
    </location>
</feature>
<accession>A0A2D3NUI0</accession>
<gene>
    <name evidence="2" type="ORF">CTM72_04345</name>
</gene>
<sequence length="391" mass="46894">MKKIIIVEIILALTIFYIIKNIPGYKNTELILRNNTKIERQEPFHNSEEDLFFLRGEQYINKYVKELSNINGIWIGNTYSYDELKVRSSYFNELIAETGVKKENYDKGTGYFIIKSDNEFYSLTEQEVKQKLNINDLKLRSVESYMKKYGEKPIFSDFYQNYLSTIKNVKGNLPFYKENVDDKNFEKRELNYTILFKDIILIILILNFCSYPYLLKKNKLKIDLEKLMPIIVFFFTDSIVLVLSFFFTKPWDYINNNYIPIYVVFHIIFRNITTALYFVKIEKVLKNFNSISQNDILEKFKRNETIMLEEIKKFLMIKVTLLYLAPLFFTVILSIIGTALMTIFYFFIFFISLLYCFYSFVKIEDNPLNSTFYISVYLLQYIFFIFIILHF</sequence>
<organism evidence="2 3">
    <name type="scientific">Fusobacterium pseudoperiodonticum</name>
    <dbReference type="NCBI Taxonomy" id="2663009"/>
    <lineage>
        <taxon>Bacteria</taxon>
        <taxon>Fusobacteriati</taxon>
        <taxon>Fusobacteriota</taxon>
        <taxon>Fusobacteriia</taxon>
        <taxon>Fusobacteriales</taxon>
        <taxon>Fusobacteriaceae</taxon>
        <taxon>Fusobacterium</taxon>
    </lineage>
</organism>
<proteinExistence type="predicted"/>
<feature type="transmembrane region" description="Helical" evidence="1">
    <location>
        <begin position="259"/>
        <end position="279"/>
    </location>
</feature>
<keyword evidence="1" id="KW-0472">Membrane</keyword>
<reference evidence="2 3" key="1">
    <citation type="submission" date="2017-11" db="EMBL/GenBank/DDBJ databases">
        <title>Genome sequencing of Fusobacterium periodonticum KCOM 1261.</title>
        <authorList>
            <person name="Kook J.-K."/>
            <person name="Park S.-N."/>
            <person name="Lim Y.K."/>
        </authorList>
    </citation>
    <scope>NUCLEOTIDE SEQUENCE [LARGE SCALE GENOMIC DNA]</scope>
    <source>
        <strain evidence="2 3">KCOM 1261</strain>
    </source>
</reference>
<protein>
    <submittedName>
        <fullName evidence="2">Uncharacterized protein</fullName>
    </submittedName>
</protein>
<evidence type="ECO:0000256" key="1">
    <source>
        <dbReference type="SAM" id="Phobius"/>
    </source>
</evidence>
<feature type="transmembrane region" description="Helical" evidence="1">
    <location>
        <begin position="372"/>
        <end position="389"/>
    </location>
</feature>
<feature type="transmembrane region" description="Helical" evidence="1">
    <location>
        <begin position="342"/>
        <end position="360"/>
    </location>
</feature>
<dbReference type="RefSeq" id="WP_100024611.1">
    <property type="nucleotide sequence ID" value="NZ_CP024699.1"/>
</dbReference>
<evidence type="ECO:0000313" key="3">
    <source>
        <dbReference type="Proteomes" id="UP000230056"/>
    </source>
</evidence>
<keyword evidence="1" id="KW-1133">Transmembrane helix</keyword>
<keyword evidence="1" id="KW-0812">Transmembrane</keyword>
<evidence type="ECO:0000313" key="2">
    <source>
        <dbReference type="EMBL" id="ATV59049.1"/>
    </source>
</evidence>